<protein>
    <recommendedName>
        <fullName evidence="3">DUF1704 domain-containing protein</fullName>
    </recommendedName>
</protein>
<organism evidence="1 2">
    <name type="scientific">Candidatus Curtissbacteria bacterium RIFCSPHIGHO2_01_FULL_41_11</name>
    <dbReference type="NCBI Taxonomy" id="1797711"/>
    <lineage>
        <taxon>Bacteria</taxon>
        <taxon>Candidatus Curtissiibacteriota</taxon>
    </lineage>
</organism>
<name>A0A1F5G3N1_9BACT</name>
<evidence type="ECO:0008006" key="3">
    <source>
        <dbReference type="Google" id="ProtNLM"/>
    </source>
</evidence>
<gene>
    <name evidence="1" type="ORF">A2870_00145</name>
</gene>
<sequence>MATDRLENNGGINDFRLNHFSRLKGFGKELGQRLIGRDRATRQEGQLRLFEPSILELSDEVVDSIRATYAMEGKRRNAIDFDLAPEDLRYSRFLKFTRSAPTVPEWREIIRDLQVLHRISREMEVPNDPKVALQLGFLQDTLAAHILFYQEKLGIKLPWEDRVKITQGFTPQEIDETVIRAQLEAAKIHFPGNWNKASIEKFRSKTLSPADFTREITEHSQTLLVSLSRFLGRDFQPTYRVTQDSVDEYWINWTDGKRDDFRLRVNTHPRHAHKLTKAKAWAMSVHEVGGHVAQMYGWQRAIDEGKTIPALGITSLHIPEQVACEGIAQTLHHFVPELLQMLPEDALFELELEGVRQLAYNNLQIRANRAKSQGKRFDLRRAVHYVQEFFPAEPAEEVAKQLDERTKDGERNPYLLSYGMGFLLHRQIATQLRTEGKKKLLEVIFSQPTSPRQEFEIAQAIVSNPNYGYSPLKNPFVLEDTPLD</sequence>
<dbReference type="AlphaFoldDB" id="A0A1F5G3N1"/>
<dbReference type="Proteomes" id="UP000179102">
    <property type="component" value="Unassembled WGS sequence"/>
</dbReference>
<evidence type="ECO:0000313" key="1">
    <source>
        <dbReference type="EMBL" id="OGD86486.1"/>
    </source>
</evidence>
<dbReference type="STRING" id="1797711.A2870_00145"/>
<proteinExistence type="predicted"/>
<evidence type="ECO:0000313" key="2">
    <source>
        <dbReference type="Proteomes" id="UP000179102"/>
    </source>
</evidence>
<reference evidence="1 2" key="1">
    <citation type="journal article" date="2016" name="Nat. Commun.">
        <title>Thousands of microbial genomes shed light on interconnected biogeochemical processes in an aquifer system.</title>
        <authorList>
            <person name="Anantharaman K."/>
            <person name="Brown C.T."/>
            <person name="Hug L.A."/>
            <person name="Sharon I."/>
            <person name="Castelle C.J."/>
            <person name="Probst A.J."/>
            <person name="Thomas B.C."/>
            <person name="Singh A."/>
            <person name="Wilkins M.J."/>
            <person name="Karaoz U."/>
            <person name="Brodie E.L."/>
            <person name="Williams K.H."/>
            <person name="Hubbard S.S."/>
            <person name="Banfield J.F."/>
        </authorList>
    </citation>
    <scope>NUCLEOTIDE SEQUENCE [LARGE SCALE GENOMIC DNA]</scope>
</reference>
<dbReference type="EMBL" id="MFAZ01000042">
    <property type="protein sequence ID" value="OGD86486.1"/>
    <property type="molecule type" value="Genomic_DNA"/>
</dbReference>
<accession>A0A1F5G3N1</accession>
<comment type="caution">
    <text evidence="1">The sequence shown here is derived from an EMBL/GenBank/DDBJ whole genome shotgun (WGS) entry which is preliminary data.</text>
</comment>